<dbReference type="InterPro" id="IPR006297">
    <property type="entry name" value="EF-4"/>
</dbReference>
<dbReference type="PANTHER" id="PTHR43512:SF4">
    <property type="entry name" value="TRANSLATION FACTOR GUF1 HOMOLOG, CHLOROPLASTIC"/>
    <property type="match status" value="1"/>
</dbReference>
<keyword evidence="2" id="KW-0251">Elongation factor</keyword>
<dbReference type="InterPro" id="IPR004161">
    <property type="entry name" value="EFTu-like_2"/>
</dbReference>
<reference evidence="2" key="1">
    <citation type="submission" date="2022-03" db="EMBL/GenBank/DDBJ databases">
        <title>Draft genome sequence of Aduncisulcus paluster, a free-living microaerophilic Fornicata.</title>
        <authorList>
            <person name="Yuyama I."/>
            <person name="Kume K."/>
            <person name="Tamura T."/>
            <person name="Inagaki Y."/>
            <person name="Hashimoto T."/>
        </authorList>
    </citation>
    <scope>NUCLEOTIDE SEQUENCE</scope>
    <source>
        <strain evidence="2">NY0171</strain>
    </source>
</reference>
<dbReference type="GO" id="GO:0003746">
    <property type="term" value="F:translation elongation factor activity"/>
    <property type="evidence" value="ECO:0007669"/>
    <property type="project" value="UniProtKB-KW"/>
</dbReference>
<dbReference type="Gene3D" id="3.40.50.300">
    <property type="entry name" value="P-loop containing nucleotide triphosphate hydrolases"/>
    <property type="match status" value="1"/>
</dbReference>
<dbReference type="Gene3D" id="2.40.30.10">
    <property type="entry name" value="Translation factors"/>
    <property type="match status" value="1"/>
</dbReference>
<protein>
    <submittedName>
        <fullName evidence="2">Elongation factor 4</fullName>
    </submittedName>
</protein>
<dbReference type="InterPro" id="IPR000795">
    <property type="entry name" value="T_Tr_GTP-bd_dom"/>
</dbReference>
<dbReference type="Proteomes" id="UP001057375">
    <property type="component" value="Unassembled WGS sequence"/>
</dbReference>
<dbReference type="PROSITE" id="PS51722">
    <property type="entry name" value="G_TR_2"/>
    <property type="match status" value="1"/>
</dbReference>
<evidence type="ECO:0000313" key="3">
    <source>
        <dbReference type="Proteomes" id="UP001057375"/>
    </source>
</evidence>
<accession>A0ABQ5KYB7</accession>
<dbReference type="PANTHER" id="PTHR43512">
    <property type="entry name" value="TRANSLATION FACTOR GUF1-RELATED"/>
    <property type="match status" value="1"/>
</dbReference>
<evidence type="ECO:0000259" key="1">
    <source>
        <dbReference type="PROSITE" id="PS51722"/>
    </source>
</evidence>
<gene>
    <name evidence="2" type="ORF">ADUPG1_003374</name>
</gene>
<keyword evidence="3" id="KW-1185">Reference proteome</keyword>
<dbReference type="EMBL" id="BQXS01004601">
    <property type="protein sequence ID" value="GKT37436.1"/>
    <property type="molecule type" value="Genomic_DNA"/>
</dbReference>
<proteinExistence type="predicted"/>
<feature type="domain" description="Tr-type G" evidence="1">
    <location>
        <begin position="1"/>
        <end position="100"/>
    </location>
</feature>
<dbReference type="CDD" id="cd03699">
    <property type="entry name" value="EF4_II"/>
    <property type="match status" value="1"/>
</dbReference>
<dbReference type="InterPro" id="IPR027417">
    <property type="entry name" value="P-loop_NTPase"/>
</dbReference>
<organism evidence="2 3">
    <name type="scientific">Aduncisulcus paluster</name>
    <dbReference type="NCBI Taxonomy" id="2918883"/>
    <lineage>
        <taxon>Eukaryota</taxon>
        <taxon>Metamonada</taxon>
        <taxon>Carpediemonas-like organisms</taxon>
        <taxon>Aduncisulcus</taxon>
    </lineage>
</organism>
<dbReference type="Pfam" id="PF00009">
    <property type="entry name" value="GTP_EFTU"/>
    <property type="match status" value="1"/>
</dbReference>
<feature type="non-terminal residue" evidence="2">
    <location>
        <position position="185"/>
    </location>
</feature>
<dbReference type="SUPFAM" id="SSF50447">
    <property type="entry name" value="Translation proteins"/>
    <property type="match status" value="1"/>
</dbReference>
<comment type="caution">
    <text evidence="2">The sequence shown here is derived from an EMBL/GenBank/DDBJ whole genome shotgun (WGS) entry which is preliminary data.</text>
</comment>
<name>A0ABQ5KYB7_9EUKA</name>
<dbReference type="InterPro" id="IPR009000">
    <property type="entry name" value="Transl_B-barrel_sf"/>
</dbReference>
<evidence type="ECO:0000313" key="2">
    <source>
        <dbReference type="EMBL" id="GKT37436.1"/>
    </source>
</evidence>
<feature type="non-terminal residue" evidence="2">
    <location>
        <position position="1"/>
    </location>
</feature>
<keyword evidence="2" id="KW-0648">Protein biosynthesis</keyword>
<dbReference type="Pfam" id="PF03144">
    <property type="entry name" value="GTP_EFTU_D2"/>
    <property type="match status" value="1"/>
</dbReference>
<dbReference type="SUPFAM" id="SSF52540">
    <property type="entry name" value="P-loop containing nucleoside triphosphate hydrolases"/>
    <property type="match status" value="1"/>
</dbReference>
<sequence>TYEVSRSLAACEGAILVVDASQGVEAQTLANVHLADQQGLEILPVLNKIDLPSARPQEIKTEIEDVIGIVAEDAPEVSAKSGLNIEDVLELVVKSVPAPTGDPKEPLKCLIFDSVYDSYKGVVASVRVFDGEVKKGDIMMMMSTGKTFEVVEVGVYTPGPLPQPKLQAGDVGYITASIKDVKNCQ</sequence>